<name>A0AAW7JI73_9BACT</name>
<dbReference type="Pfam" id="PF07396">
    <property type="entry name" value="Porin_O_P"/>
    <property type="match status" value="1"/>
</dbReference>
<dbReference type="SUPFAM" id="SSF56935">
    <property type="entry name" value="Porins"/>
    <property type="match status" value="1"/>
</dbReference>
<reference evidence="2" key="1">
    <citation type="submission" date="2023-06" db="EMBL/GenBank/DDBJ databases">
        <authorList>
            <person name="Zeman M."/>
            <person name="Kubasova T."/>
            <person name="Jahodarova E."/>
            <person name="Nykrynova M."/>
            <person name="Rychlik I."/>
        </authorList>
    </citation>
    <scope>NUCLEOTIDE SEQUENCE</scope>
    <source>
        <strain evidence="2">ET15</strain>
        <strain evidence="1">ET37</strain>
    </source>
</reference>
<evidence type="ECO:0000313" key="2">
    <source>
        <dbReference type="EMBL" id="MDN0025549.1"/>
    </source>
</evidence>
<protein>
    <submittedName>
        <fullName evidence="2">Porin</fullName>
    </submittedName>
</protein>
<proteinExistence type="predicted"/>
<gene>
    <name evidence="1" type="ORF">QVN81_07170</name>
    <name evidence="2" type="ORF">QVN84_08475</name>
</gene>
<dbReference type="Proteomes" id="UP001167831">
    <property type="component" value="Unassembled WGS sequence"/>
</dbReference>
<evidence type="ECO:0000313" key="3">
    <source>
        <dbReference type="Proteomes" id="UP001167831"/>
    </source>
</evidence>
<dbReference type="EMBL" id="JAUEIE010000006">
    <property type="protein sequence ID" value="MDN0022796.1"/>
    <property type="molecule type" value="Genomic_DNA"/>
</dbReference>
<keyword evidence="3" id="KW-1185">Reference proteome</keyword>
<dbReference type="InterPro" id="IPR023614">
    <property type="entry name" value="Porin_dom_sf"/>
</dbReference>
<dbReference type="InterPro" id="IPR010870">
    <property type="entry name" value="Porin_O/P"/>
</dbReference>
<organism evidence="2 4">
    <name type="scientific">Leyella lascolaii</name>
    <dbReference type="NCBI Taxonomy" id="1776379"/>
    <lineage>
        <taxon>Bacteria</taxon>
        <taxon>Pseudomonadati</taxon>
        <taxon>Bacteroidota</taxon>
        <taxon>Bacteroidia</taxon>
        <taxon>Bacteroidales</taxon>
        <taxon>Prevotellaceae</taxon>
        <taxon>Leyella</taxon>
    </lineage>
</organism>
<dbReference type="AlphaFoldDB" id="A0AAW7JI73"/>
<dbReference type="Gene3D" id="2.40.160.10">
    <property type="entry name" value="Porin"/>
    <property type="match status" value="1"/>
</dbReference>
<evidence type="ECO:0000313" key="1">
    <source>
        <dbReference type="EMBL" id="MDN0022796.1"/>
    </source>
</evidence>
<evidence type="ECO:0000313" key="4">
    <source>
        <dbReference type="Proteomes" id="UP001168478"/>
    </source>
</evidence>
<comment type="caution">
    <text evidence="2">The sequence shown here is derived from an EMBL/GenBank/DDBJ whole genome shotgun (WGS) entry which is preliminary data.</text>
</comment>
<dbReference type="EMBL" id="JAUEIF010000007">
    <property type="protein sequence ID" value="MDN0025549.1"/>
    <property type="molecule type" value="Genomic_DNA"/>
</dbReference>
<accession>A0AAW7JI73</accession>
<reference evidence="2" key="2">
    <citation type="submission" date="2023-08" db="EMBL/GenBank/DDBJ databases">
        <title>Identification and characterization of horizontal gene transfer across gut microbiota members of farm animals based on homology search.</title>
        <authorList>
            <person name="Schwarzerova J."/>
            <person name="Nykrynova M."/>
            <person name="Jureckova K."/>
            <person name="Cejkova D."/>
            <person name="Rychlik I."/>
        </authorList>
    </citation>
    <scope>NUCLEOTIDE SEQUENCE</scope>
    <source>
        <strain evidence="2">ET15</strain>
        <strain evidence="1">ET37</strain>
    </source>
</reference>
<dbReference type="Proteomes" id="UP001168478">
    <property type="component" value="Unassembled WGS sequence"/>
</dbReference>
<sequence length="379" mass="43211">MNKKAVTSVMLILATMNINAQKEEKTMKVFSDIKFSGYIMTQYQYSSQENAESNSFNVRMARLSLEGRILKDFYWKTQIQFNGNTSTLGNSPRVVDAFAEWQKYPFFKVKIGQYKRPFTFENPMNPIDQGFMSYAQNVNKLAGFSDRVGEHASNGRDIGLQFQGDFIKNAAGRNLVHYQIGVFNGQGINVKDVDQRKDVIGGLWVMPVSGLRIGAFGWTGSYSRKGSWTAVTPEGTTVEKKGVRTLDRNRYALSVEYAANDWTLRSEYIHSQGYSFKTTYQDVDDAKDCTVNTAAGDKADGLYALVIAPVVKKKFYLKARYDMYRPRAEWSTAKTQYEVGAHYDFHKNFRVGAEYAFVNDRSLQKPNYNMVDVEVDVRF</sequence>
<dbReference type="RefSeq" id="WP_273532280.1">
    <property type="nucleotide sequence ID" value="NZ_CALUKV010000022.1"/>
</dbReference>